<dbReference type="OrthoDB" id="10329257at2759"/>
<evidence type="ECO:0000313" key="3">
    <source>
        <dbReference type="Proteomes" id="UP000054845"/>
    </source>
</evidence>
<keyword evidence="3" id="KW-1185">Reference proteome</keyword>
<proteinExistence type="predicted"/>
<accession>A0A0P1BNK2</accession>
<sequence>MLSRLVKLLPSALRGFQTQAPLQAAPTLASLTPASLTIGPSVIDVVSFTGPARPLRRVGMMPLPNNRISTSFADLRSASKPSMRMHTISEPGTSKAEEMCKPARAAETFEHANEVTNNVQSAVSEEDVSTLAQAT</sequence>
<dbReference type="EMBL" id="CCYA01000275">
    <property type="protein sequence ID" value="CEH18484.1"/>
    <property type="molecule type" value="Genomic_DNA"/>
</dbReference>
<reference evidence="2 3" key="1">
    <citation type="submission" date="2014-09" db="EMBL/GenBank/DDBJ databases">
        <authorList>
            <person name="Magalhaes I.L.F."/>
            <person name="Oliveira U."/>
            <person name="Santos F.R."/>
            <person name="Vidigal T.H.D.A."/>
            <person name="Brescovit A.D."/>
            <person name="Santos A.J."/>
        </authorList>
    </citation>
    <scope>NUCLEOTIDE SEQUENCE [LARGE SCALE GENOMIC DNA]</scope>
</reference>
<protein>
    <submittedName>
        <fullName evidence="2">Uncharacterized protein</fullName>
    </submittedName>
</protein>
<evidence type="ECO:0000313" key="2">
    <source>
        <dbReference type="EMBL" id="CEH18484.1"/>
    </source>
</evidence>
<dbReference type="AlphaFoldDB" id="A0A0P1BNK2"/>
<feature type="region of interest" description="Disordered" evidence="1">
    <location>
        <begin position="77"/>
        <end position="98"/>
    </location>
</feature>
<evidence type="ECO:0000256" key="1">
    <source>
        <dbReference type="SAM" id="MobiDB-lite"/>
    </source>
</evidence>
<organism evidence="2 3">
    <name type="scientific">Ceraceosorus bombacis</name>
    <dbReference type="NCBI Taxonomy" id="401625"/>
    <lineage>
        <taxon>Eukaryota</taxon>
        <taxon>Fungi</taxon>
        <taxon>Dikarya</taxon>
        <taxon>Basidiomycota</taxon>
        <taxon>Ustilaginomycotina</taxon>
        <taxon>Exobasidiomycetes</taxon>
        <taxon>Ceraceosorales</taxon>
        <taxon>Ceraceosoraceae</taxon>
        <taxon>Ceraceosorus</taxon>
    </lineage>
</organism>
<dbReference type="Proteomes" id="UP000054845">
    <property type="component" value="Unassembled WGS sequence"/>
</dbReference>
<name>A0A0P1BNK2_9BASI</name>